<keyword evidence="2" id="KW-1185">Reference proteome</keyword>
<accession>A0A2T0TEP7</accession>
<dbReference type="Proteomes" id="UP000238375">
    <property type="component" value="Unassembled WGS sequence"/>
</dbReference>
<dbReference type="EMBL" id="PVTE01000003">
    <property type="protein sequence ID" value="PRY44139.1"/>
    <property type="molecule type" value="Genomic_DNA"/>
</dbReference>
<dbReference type="OrthoDB" id="957420at2"/>
<proteinExistence type="predicted"/>
<evidence type="ECO:0000313" key="2">
    <source>
        <dbReference type="Proteomes" id="UP000238375"/>
    </source>
</evidence>
<comment type="caution">
    <text evidence="1">The sequence shown here is derived from an EMBL/GenBank/DDBJ whole genome shotgun (WGS) entry which is preliminary data.</text>
</comment>
<sequence>MKSLNHKEISRAFNRFLVWFAGLLVLTTACVYSCQRTSEQQATQLIRQKEAFDRYYIIDATLSDRVDSLYTYMSMLNTSQIRNDRQMQRLITKKKEEFIRQVNQEQQTQKYFTVYNRLLGHINEMLLVKDSLNRAILQESDMREDLKNCLDRAVEQHRQRKR</sequence>
<dbReference type="AlphaFoldDB" id="A0A2T0TEP7"/>
<reference evidence="1 2" key="1">
    <citation type="submission" date="2018-03" db="EMBL/GenBank/DDBJ databases">
        <title>Genomic Encyclopedia of Archaeal and Bacterial Type Strains, Phase II (KMG-II): from individual species to whole genera.</title>
        <authorList>
            <person name="Goeker M."/>
        </authorList>
    </citation>
    <scope>NUCLEOTIDE SEQUENCE [LARGE SCALE GENOMIC DNA]</scope>
    <source>
        <strain evidence="1 2">DSM 28354</strain>
    </source>
</reference>
<name>A0A2T0TEP7_9BACT</name>
<gene>
    <name evidence="1" type="ORF">CLV58_103108</name>
</gene>
<organism evidence="1 2">
    <name type="scientific">Spirosoma oryzae</name>
    <dbReference type="NCBI Taxonomy" id="1469603"/>
    <lineage>
        <taxon>Bacteria</taxon>
        <taxon>Pseudomonadati</taxon>
        <taxon>Bacteroidota</taxon>
        <taxon>Cytophagia</taxon>
        <taxon>Cytophagales</taxon>
        <taxon>Cytophagaceae</taxon>
        <taxon>Spirosoma</taxon>
    </lineage>
</organism>
<protein>
    <submittedName>
        <fullName evidence="1">Uncharacterized protein</fullName>
    </submittedName>
</protein>
<dbReference type="RefSeq" id="WP_106136565.1">
    <property type="nucleotide sequence ID" value="NZ_PVTE01000003.1"/>
</dbReference>
<dbReference type="PROSITE" id="PS51257">
    <property type="entry name" value="PROKAR_LIPOPROTEIN"/>
    <property type="match status" value="1"/>
</dbReference>
<evidence type="ECO:0000313" key="1">
    <source>
        <dbReference type="EMBL" id="PRY44139.1"/>
    </source>
</evidence>